<reference evidence="1" key="1">
    <citation type="submission" date="2018-02" db="EMBL/GenBank/DDBJ databases">
        <title>Rhizophora mucronata_Transcriptome.</title>
        <authorList>
            <person name="Meera S.P."/>
            <person name="Sreeshan A."/>
            <person name="Augustine A."/>
        </authorList>
    </citation>
    <scope>NUCLEOTIDE SEQUENCE</scope>
    <source>
        <tissue evidence="1">Leaf</tissue>
    </source>
</reference>
<dbReference type="AlphaFoldDB" id="A0A2P2QA98"/>
<name>A0A2P2QA98_RHIMU</name>
<evidence type="ECO:0000313" key="1">
    <source>
        <dbReference type="EMBL" id="MBX63874.1"/>
    </source>
</evidence>
<dbReference type="EMBL" id="GGEC01083390">
    <property type="protein sequence ID" value="MBX63874.1"/>
    <property type="molecule type" value="Transcribed_RNA"/>
</dbReference>
<accession>A0A2P2QA98</accession>
<organism evidence="1">
    <name type="scientific">Rhizophora mucronata</name>
    <name type="common">Asiatic mangrove</name>
    <dbReference type="NCBI Taxonomy" id="61149"/>
    <lineage>
        <taxon>Eukaryota</taxon>
        <taxon>Viridiplantae</taxon>
        <taxon>Streptophyta</taxon>
        <taxon>Embryophyta</taxon>
        <taxon>Tracheophyta</taxon>
        <taxon>Spermatophyta</taxon>
        <taxon>Magnoliopsida</taxon>
        <taxon>eudicotyledons</taxon>
        <taxon>Gunneridae</taxon>
        <taxon>Pentapetalae</taxon>
        <taxon>rosids</taxon>
        <taxon>fabids</taxon>
        <taxon>Malpighiales</taxon>
        <taxon>Rhizophoraceae</taxon>
        <taxon>Rhizophora</taxon>
    </lineage>
</organism>
<sequence length="22" mass="2689">MRRIMMVFSRNTVNSRRFTQGT</sequence>
<proteinExistence type="predicted"/>
<protein>
    <submittedName>
        <fullName evidence="1">Uncharacterized protein</fullName>
    </submittedName>
</protein>